<evidence type="ECO:0000256" key="2">
    <source>
        <dbReference type="ARBA" id="ARBA00022692"/>
    </source>
</evidence>
<feature type="transmembrane region" description="Helical" evidence="5">
    <location>
        <begin position="393"/>
        <end position="414"/>
    </location>
</feature>
<dbReference type="Pfam" id="PF10136">
    <property type="entry name" value="SpecificRecomb"/>
    <property type="match status" value="1"/>
</dbReference>
<feature type="transmembrane region" description="Helical" evidence="5">
    <location>
        <begin position="507"/>
        <end position="529"/>
    </location>
</feature>
<name>A0A8J6PBD5_9FLAO</name>
<evidence type="ECO:0000313" key="6">
    <source>
        <dbReference type="EMBL" id="MBC9811712.1"/>
    </source>
</evidence>
<evidence type="ECO:0000256" key="3">
    <source>
        <dbReference type="ARBA" id="ARBA00022989"/>
    </source>
</evidence>
<dbReference type="Gene3D" id="1.20.1080.10">
    <property type="entry name" value="Glycerol uptake facilitator protein"/>
    <property type="match status" value="1"/>
</dbReference>
<sequence length="684" mass="78064">MKLGNVFKKKPKEQNKRAILEELFQKYTSFSSDSVTYTGIELLVDVVDVFRPADMKQFENVDLSPLLDLLIEKEACKDFFATYISNLLKHKELDRIISDTGILKDTDFLYEVRKRIIEKILPVQPSEDTLQFVLNQVFYSSSDPIWLGTIPKQQIDQLYALCAFRSVYHGSKDNFALAEIMYGVEVLVNRISGKAMETDVNKMVPELQNFDSPFIAIQREIADLNERLMASPERYVSSNDLAYKQILLLHKQCEKYVDTAFNNSHKYGISLKVNQSLLRIRQQLDRIKQLLPFFALDSEHDADRKTIDLGLLLIRYNCHKNNVRKLINESTQLLSYEITQHTAQTGEHYITRTRKEYFKMLRTAAGGGLIVAFLCVFKVLLGKIETSDFGHALLYSMNYSIGFIAIYLFGCTLATKQPAMTASALVSALENGKKINGKDDPDKYRNFAVFFARVFRSQFIAFFGNVMFAFPIALLLIWGIDSVFHYNIAEKKWFTLVNDLNPMGSPAIFHAAIAGFFLFISGIIAGSIANRDKHNSVYYRIQEHPILKKTFGKERTKRFSKFYEKKWAGIISNFWFGVFMGSTASIGIFIGLNLDIRHITFASGNLALGLYGADFQLSTDMIVWGIIGIGVIGLVNFLVSFALSLILAFRSRSIPFIELRLVAGSIWKHFKQKPLHFFFPPRTS</sequence>
<proteinExistence type="predicted"/>
<keyword evidence="7" id="KW-1185">Reference proteome</keyword>
<evidence type="ECO:0000313" key="7">
    <source>
        <dbReference type="Proteomes" id="UP000652681"/>
    </source>
</evidence>
<comment type="caution">
    <text evidence="6">The sequence shown here is derived from an EMBL/GenBank/DDBJ whole genome shotgun (WGS) entry which is preliminary data.</text>
</comment>
<organism evidence="6 7">
    <name type="scientific">Taishania pollutisoli</name>
    <dbReference type="NCBI Taxonomy" id="2766479"/>
    <lineage>
        <taxon>Bacteria</taxon>
        <taxon>Pseudomonadati</taxon>
        <taxon>Bacteroidota</taxon>
        <taxon>Flavobacteriia</taxon>
        <taxon>Flavobacteriales</taxon>
        <taxon>Crocinitomicaceae</taxon>
        <taxon>Taishania</taxon>
    </lineage>
</organism>
<evidence type="ECO:0000256" key="1">
    <source>
        <dbReference type="ARBA" id="ARBA00004141"/>
    </source>
</evidence>
<reference evidence="6" key="1">
    <citation type="submission" date="2020-09" db="EMBL/GenBank/DDBJ databases">
        <title>Taishania pollutisoli gen. nov., sp. nov., Isolated from Tetrabromobisphenol A-Contaminated Soil.</title>
        <authorList>
            <person name="Chen Q."/>
        </authorList>
    </citation>
    <scope>NUCLEOTIDE SEQUENCE</scope>
    <source>
        <strain evidence="6">CZZ-1</strain>
    </source>
</reference>
<comment type="subcellular location">
    <subcellularLocation>
        <location evidence="1">Membrane</location>
        <topology evidence="1">Multi-pass membrane protein</topology>
    </subcellularLocation>
</comment>
<dbReference type="RefSeq" id="WP_216713599.1">
    <property type="nucleotide sequence ID" value="NZ_JACVEL010000002.1"/>
</dbReference>
<dbReference type="AlphaFoldDB" id="A0A8J6PBD5"/>
<accession>A0A8J6PBD5</accession>
<dbReference type="InterPro" id="IPR023271">
    <property type="entry name" value="Aquaporin-like"/>
</dbReference>
<protein>
    <submittedName>
        <fullName evidence="6">Recombinase</fullName>
    </submittedName>
</protein>
<dbReference type="PIRSF" id="PIRSF015380">
    <property type="entry name" value="Site-sp_rcmb"/>
    <property type="match status" value="1"/>
</dbReference>
<feature type="transmembrane region" description="Helical" evidence="5">
    <location>
        <begin position="459"/>
        <end position="480"/>
    </location>
</feature>
<keyword evidence="4 5" id="KW-0472">Membrane</keyword>
<keyword evidence="3 5" id="KW-1133">Transmembrane helix</keyword>
<gene>
    <name evidence="6" type="ORF">H9Y05_04405</name>
</gene>
<feature type="transmembrane region" description="Helical" evidence="5">
    <location>
        <begin position="567"/>
        <end position="592"/>
    </location>
</feature>
<evidence type="ECO:0000256" key="4">
    <source>
        <dbReference type="ARBA" id="ARBA00023136"/>
    </source>
</evidence>
<dbReference type="Proteomes" id="UP000652681">
    <property type="component" value="Unassembled WGS sequence"/>
</dbReference>
<dbReference type="GO" id="GO:0016020">
    <property type="term" value="C:membrane"/>
    <property type="evidence" value="ECO:0007669"/>
    <property type="project" value="UniProtKB-SubCell"/>
</dbReference>
<dbReference type="EMBL" id="JACVEL010000002">
    <property type="protein sequence ID" value="MBC9811712.1"/>
    <property type="molecule type" value="Genomic_DNA"/>
</dbReference>
<dbReference type="InterPro" id="IPR011385">
    <property type="entry name" value="Site-sp_rcmbase"/>
</dbReference>
<feature type="transmembrane region" description="Helical" evidence="5">
    <location>
        <begin position="621"/>
        <end position="649"/>
    </location>
</feature>
<keyword evidence="2 5" id="KW-0812">Transmembrane</keyword>
<evidence type="ECO:0000256" key="5">
    <source>
        <dbReference type="SAM" id="Phobius"/>
    </source>
</evidence>
<feature type="transmembrane region" description="Helical" evidence="5">
    <location>
        <begin position="360"/>
        <end position="381"/>
    </location>
</feature>